<dbReference type="Pfam" id="PF05201">
    <property type="entry name" value="GlutR_N"/>
    <property type="match status" value="1"/>
</dbReference>
<dbReference type="Pfam" id="PF16166">
    <property type="entry name" value="TIC20"/>
    <property type="match status" value="1"/>
</dbReference>
<comment type="subcellular location">
    <subcellularLocation>
        <location evidence="1">Plastid</location>
        <location evidence="1">Chloroplast membrane</location>
        <topology evidence="1">Multi-pass membrane protein</topology>
    </subcellularLocation>
</comment>
<sequence length="593" mass="66064">MRAKERERQEQEELERQKQEFLASLPERNEDDSLPTRLIAACAYMLPLLDAAERFGWPLALMNPTMATFMQALNAPMALLSAVPFGLGFLLVFIGMQFVANNPENPALVRYNMRQAVQLDIMLFFPIIIGQLGHFALAWSQMELPGLTVLSSTAVFFAMLACCVYSVGCCLAGAFPKGLIEQRRRFRFNTHWHQRKYTAIDRVNAFLREQSGLDSEELDPYLFNYSGHDAINHLFEVSSGLDSLVLGEAQILSQVKACHEHCIAKGGEEEEESVAGAGGKIVAKMLNAGIRIGKLVRTRTKIGKGSVSVSSAAVELMMSRSMQDLRKPASKVHVGIIGAGKMSRLLLLALFSKHPDIRVTLVNRSVEKAETVLQDDLVKARGGQNATVAPMDDMFDVMKQCDVVFTATGSEVPIIHPENVEGQERPLMLVDISVPLNVAPGCEDVENVFSYSVDDLQKVVQANAQKRLAEVEKAKKIISTEVGKFKVWQASQGAVPYLAALQAMAENIRKTETENLSHKLKGLDEREREAVDKLTRHIVDQIFRPIYYSMKEDEAVEEKKDKIWALKNMFKLEPIYKRGILTEGKKPAGQLNP</sequence>
<feature type="transmembrane region" description="Helical" evidence="15">
    <location>
        <begin position="154"/>
        <end position="175"/>
    </location>
</feature>
<evidence type="ECO:0000256" key="1">
    <source>
        <dbReference type="ARBA" id="ARBA00004508"/>
    </source>
</evidence>
<dbReference type="InterPro" id="IPR015896">
    <property type="entry name" value="4pyrrol_synth_GluRdtase_dimer"/>
</dbReference>
<dbReference type="InterPro" id="IPR036291">
    <property type="entry name" value="NAD(P)-bd_dom_sf"/>
</dbReference>
<comment type="similarity">
    <text evidence="4">Belongs to the Tic20 family.</text>
</comment>
<dbReference type="NCBIfam" id="TIGR01035">
    <property type="entry name" value="hemA"/>
    <property type="match status" value="1"/>
</dbReference>
<proteinExistence type="inferred from homology"/>
<feature type="region of interest" description="Disordered" evidence="14">
    <location>
        <begin position="1"/>
        <end position="26"/>
    </location>
</feature>
<evidence type="ECO:0000256" key="2">
    <source>
        <dbReference type="ARBA" id="ARBA00005059"/>
    </source>
</evidence>
<dbReference type="EC" id="1.2.1.70" evidence="5 13"/>
<feature type="transmembrane region" description="Helical" evidence="15">
    <location>
        <begin position="121"/>
        <end position="142"/>
    </location>
</feature>
<evidence type="ECO:0000256" key="5">
    <source>
        <dbReference type="ARBA" id="ARBA00012970"/>
    </source>
</evidence>
<dbReference type="Gene3D" id="3.40.50.720">
    <property type="entry name" value="NAD(P)-binding Rossmann-like Domain"/>
    <property type="match status" value="1"/>
</dbReference>
<name>A0ABP0NDF7_9DINO</name>
<evidence type="ECO:0000256" key="4">
    <source>
        <dbReference type="ARBA" id="ARBA00009596"/>
    </source>
</evidence>
<organism evidence="19 20">
    <name type="scientific">Durusdinium trenchii</name>
    <dbReference type="NCBI Taxonomy" id="1381693"/>
    <lineage>
        <taxon>Eukaryota</taxon>
        <taxon>Sar</taxon>
        <taxon>Alveolata</taxon>
        <taxon>Dinophyceae</taxon>
        <taxon>Suessiales</taxon>
        <taxon>Symbiodiniaceae</taxon>
        <taxon>Durusdinium</taxon>
    </lineage>
</organism>
<feature type="transmembrane region" description="Helical" evidence="15">
    <location>
        <begin position="77"/>
        <end position="100"/>
    </location>
</feature>
<dbReference type="InterPro" id="IPR000343">
    <property type="entry name" value="4pyrrol_synth_GluRdtase"/>
</dbReference>
<dbReference type="InterPro" id="IPR006151">
    <property type="entry name" value="Shikm_DH/Glu-tRNA_Rdtase"/>
</dbReference>
<comment type="catalytic activity">
    <reaction evidence="12 13">
        <text>(S)-4-amino-5-oxopentanoate + tRNA(Glu) + NADP(+) = L-glutamyl-tRNA(Glu) + NADPH + H(+)</text>
        <dbReference type="Rhea" id="RHEA:12344"/>
        <dbReference type="Rhea" id="RHEA-COMP:9663"/>
        <dbReference type="Rhea" id="RHEA-COMP:9680"/>
        <dbReference type="ChEBI" id="CHEBI:15378"/>
        <dbReference type="ChEBI" id="CHEBI:57501"/>
        <dbReference type="ChEBI" id="CHEBI:57783"/>
        <dbReference type="ChEBI" id="CHEBI:58349"/>
        <dbReference type="ChEBI" id="CHEBI:78442"/>
        <dbReference type="ChEBI" id="CHEBI:78520"/>
        <dbReference type="EC" id="1.2.1.70"/>
    </reaction>
</comment>
<dbReference type="SUPFAM" id="SSF51735">
    <property type="entry name" value="NAD(P)-binding Rossmann-fold domains"/>
    <property type="match status" value="1"/>
</dbReference>
<keyword evidence="20" id="KW-1185">Reference proteome</keyword>
<evidence type="ECO:0000256" key="3">
    <source>
        <dbReference type="ARBA" id="ARBA00005916"/>
    </source>
</evidence>
<evidence type="ECO:0000256" key="10">
    <source>
        <dbReference type="ARBA" id="ARBA00023136"/>
    </source>
</evidence>
<evidence type="ECO:0000256" key="6">
    <source>
        <dbReference type="ARBA" id="ARBA00022692"/>
    </source>
</evidence>
<dbReference type="InterPro" id="IPR036343">
    <property type="entry name" value="GluRdtase_N_sf"/>
</dbReference>
<dbReference type="InterPro" id="IPR005691">
    <property type="entry name" value="Tic20"/>
</dbReference>
<gene>
    <name evidence="19" type="ORF">CCMP2556_LOCUS30238</name>
</gene>
<evidence type="ECO:0000256" key="7">
    <source>
        <dbReference type="ARBA" id="ARBA00022857"/>
    </source>
</evidence>
<keyword evidence="8 15" id="KW-1133">Transmembrane helix</keyword>
<dbReference type="Pfam" id="PF00745">
    <property type="entry name" value="GlutR_dimer"/>
    <property type="match status" value="1"/>
</dbReference>
<keyword evidence="9 13" id="KW-0560">Oxidoreductase</keyword>
<dbReference type="Gene3D" id="3.30.460.30">
    <property type="entry name" value="Glutamyl-tRNA reductase, N-terminal domain"/>
    <property type="match status" value="1"/>
</dbReference>
<dbReference type="HAMAP" id="MF_00087">
    <property type="entry name" value="Glu_tRNA_reductase"/>
    <property type="match status" value="1"/>
</dbReference>
<comment type="pathway">
    <text evidence="2 13">Porphyrin-containing compound metabolism; protoporphyrin-IX biosynthesis; 5-aminolevulinate from L-glutamyl-tRNA(Glu): step 1/2.</text>
</comment>
<dbReference type="Proteomes" id="UP001642484">
    <property type="component" value="Unassembled WGS sequence"/>
</dbReference>
<dbReference type="InterPro" id="IPR036453">
    <property type="entry name" value="GluRdtase_dimer_dom_sf"/>
</dbReference>
<evidence type="ECO:0000256" key="15">
    <source>
        <dbReference type="SAM" id="Phobius"/>
    </source>
</evidence>
<reference evidence="19 20" key="1">
    <citation type="submission" date="2024-02" db="EMBL/GenBank/DDBJ databases">
        <authorList>
            <person name="Chen Y."/>
            <person name="Shah S."/>
            <person name="Dougan E. K."/>
            <person name="Thang M."/>
            <person name="Chan C."/>
        </authorList>
    </citation>
    <scope>NUCLEOTIDE SEQUENCE [LARGE SCALE GENOMIC DNA]</scope>
</reference>
<evidence type="ECO:0000256" key="8">
    <source>
        <dbReference type="ARBA" id="ARBA00022989"/>
    </source>
</evidence>
<dbReference type="SUPFAM" id="SSF69742">
    <property type="entry name" value="Glutamyl tRNA-reductase catalytic, N-terminal domain"/>
    <property type="match status" value="1"/>
</dbReference>
<feature type="domain" description="Glutamyl-tRNA reductase N-terminal" evidence="18">
    <location>
        <begin position="197"/>
        <end position="300"/>
    </location>
</feature>
<dbReference type="Pfam" id="PF01488">
    <property type="entry name" value="Shikimate_DH"/>
    <property type="match status" value="1"/>
</dbReference>
<evidence type="ECO:0000259" key="17">
    <source>
        <dbReference type="Pfam" id="PF01488"/>
    </source>
</evidence>
<dbReference type="PANTHER" id="PTHR43120:SF1">
    <property type="entry name" value="GLUTAMYL-TRNA REDUCTASE 1, CHLOROPLASTIC"/>
    <property type="match status" value="1"/>
</dbReference>
<evidence type="ECO:0000256" key="14">
    <source>
        <dbReference type="SAM" id="MobiDB-lite"/>
    </source>
</evidence>
<feature type="compositionally biased region" description="Basic and acidic residues" evidence="14">
    <location>
        <begin position="1"/>
        <end position="19"/>
    </location>
</feature>
<accession>A0ABP0NDF7</accession>
<evidence type="ECO:0000259" key="18">
    <source>
        <dbReference type="Pfam" id="PF05201"/>
    </source>
</evidence>
<dbReference type="EMBL" id="CAXAMN010021618">
    <property type="protein sequence ID" value="CAK9061493.1"/>
    <property type="molecule type" value="Genomic_DNA"/>
</dbReference>
<dbReference type="PROSITE" id="PS00747">
    <property type="entry name" value="GLUTR"/>
    <property type="match status" value="1"/>
</dbReference>
<evidence type="ECO:0000313" key="20">
    <source>
        <dbReference type="Proteomes" id="UP001642484"/>
    </source>
</evidence>
<dbReference type="InterPro" id="IPR018214">
    <property type="entry name" value="GluRdtase_CS"/>
</dbReference>
<comment type="caution">
    <text evidence="19">The sequence shown here is derived from an EMBL/GenBank/DDBJ whole genome shotgun (WGS) entry which is preliminary data.</text>
</comment>
<keyword evidence="10 15" id="KW-0472">Membrane</keyword>
<dbReference type="PANTHER" id="PTHR43120">
    <property type="entry name" value="GLUTAMYL-TRNA REDUCTASE 1, CHLOROPLASTIC"/>
    <property type="match status" value="1"/>
</dbReference>
<feature type="domain" description="Quinate/shikimate 5-dehydrogenase/glutamyl-tRNA reductase" evidence="17">
    <location>
        <begin position="330"/>
        <end position="459"/>
    </location>
</feature>
<protein>
    <recommendedName>
        <fullName evidence="5 13">Glutamyl-tRNA reductase</fullName>
        <ecNumber evidence="5 13">1.2.1.70</ecNumber>
    </recommendedName>
</protein>
<keyword evidence="6 15" id="KW-0812">Transmembrane</keyword>
<evidence type="ECO:0000313" key="19">
    <source>
        <dbReference type="EMBL" id="CAK9061493.1"/>
    </source>
</evidence>
<evidence type="ECO:0000259" key="16">
    <source>
        <dbReference type="Pfam" id="PF00745"/>
    </source>
</evidence>
<evidence type="ECO:0000256" key="13">
    <source>
        <dbReference type="RuleBase" id="RU000584"/>
    </source>
</evidence>
<feature type="domain" description="Tetrapyrrole biosynthesis glutamyl-tRNA reductase dimerisation" evidence="16">
    <location>
        <begin position="473"/>
        <end position="572"/>
    </location>
</feature>
<keyword evidence="11 13" id="KW-0627">Porphyrin biosynthesis</keyword>
<evidence type="ECO:0000256" key="11">
    <source>
        <dbReference type="ARBA" id="ARBA00023244"/>
    </source>
</evidence>
<evidence type="ECO:0000256" key="9">
    <source>
        <dbReference type="ARBA" id="ARBA00023002"/>
    </source>
</evidence>
<evidence type="ECO:0000256" key="12">
    <source>
        <dbReference type="ARBA" id="ARBA00047464"/>
    </source>
</evidence>
<comment type="similarity">
    <text evidence="3 13">Belongs to the glutamyl-tRNA reductase family.</text>
</comment>
<dbReference type="SUPFAM" id="SSF69075">
    <property type="entry name" value="Glutamyl tRNA-reductase dimerization domain"/>
    <property type="match status" value="1"/>
</dbReference>
<keyword evidence="7 13" id="KW-0521">NADP</keyword>
<dbReference type="InterPro" id="IPR015895">
    <property type="entry name" value="4pyrrol_synth_GluRdtase_N"/>
</dbReference>